<feature type="transmembrane region" description="Helical" evidence="1">
    <location>
        <begin position="262"/>
        <end position="285"/>
    </location>
</feature>
<dbReference type="PANTHER" id="PTHR43685:SF2">
    <property type="entry name" value="GLYCOSYLTRANSFERASE 2-LIKE DOMAIN-CONTAINING PROTEIN"/>
    <property type="match status" value="1"/>
</dbReference>
<dbReference type="PANTHER" id="PTHR43685">
    <property type="entry name" value="GLYCOSYLTRANSFERASE"/>
    <property type="match status" value="1"/>
</dbReference>
<keyword evidence="1" id="KW-0472">Membrane</keyword>
<evidence type="ECO:0000259" key="2">
    <source>
        <dbReference type="Pfam" id="PF00535"/>
    </source>
</evidence>
<reference evidence="3 4" key="1">
    <citation type="submission" date="2019-01" db="EMBL/GenBank/DDBJ databases">
        <title>Insights into ecological role of a new deltaproteobacterial order Candidatus Sinidesulfobacterales (Sva0485) by metagenomics and metatranscriptomics.</title>
        <authorList>
            <person name="Tan S."/>
            <person name="Liu J."/>
            <person name="Fang Y."/>
            <person name="Hedlund B.P."/>
            <person name="Lian Z.H."/>
            <person name="Huang L.Y."/>
            <person name="Li J.T."/>
            <person name="Huang L.N."/>
            <person name="Li W.J."/>
            <person name="Jiang H.C."/>
            <person name="Dong H.L."/>
            <person name="Shu W.S."/>
        </authorList>
    </citation>
    <scope>NUCLEOTIDE SEQUENCE [LARGE SCALE GENOMIC DNA]</scope>
    <source>
        <strain evidence="3">AP3</strain>
    </source>
</reference>
<dbReference type="GO" id="GO:0016740">
    <property type="term" value="F:transferase activity"/>
    <property type="evidence" value="ECO:0007669"/>
    <property type="project" value="UniProtKB-KW"/>
</dbReference>
<dbReference type="Proteomes" id="UP000320813">
    <property type="component" value="Unassembled WGS sequence"/>
</dbReference>
<evidence type="ECO:0000313" key="3">
    <source>
        <dbReference type="EMBL" id="RZD14266.1"/>
    </source>
</evidence>
<dbReference type="AlphaFoldDB" id="A0A519BAL4"/>
<feature type="domain" description="Glycosyltransferase 2-like" evidence="2">
    <location>
        <begin position="10"/>
        <end position="126"/>
    </location>
</feature>
<proteinExistence type="predicted"/>
<dbReference type="Pfam" id="PF00535">
    <property type="entry name" value="Glycos_transf_2"/>
    <property type="match status" value="1"/>
</dbReference>
<dbReference type="InterPro" id="IPR029044">
    <property type="entry name" value="Nucleotide-diphossugar_trans"/>
</dbReference>
<keyword evidence="1" id="KW-1133">Transmembrane helix</keyword>
<dbReference type="Gene3D" id="3.90.550.10">
    <property type="entry name" value="Spore Coat Polysaccharide Biosynthesis Protein SpsA, Chain A"/>
    <property type="match status" value="1"/>
</dbReference>
<dbReference type="InterPro" id="IPR001173">
    <property type="entry name" value="Glyco_trans_2-like"/>
</dbReference>
<dbReference type="EMBL" id="SGBD01000003">
    <property type="protein sequence ID" value="RZD14266.1"/>
    <property type="molecule type" value="Genomic_DNA"/>
</dbReference>
<gene>
    <name evidence="3" type="ORF">EVJ47_06245</name>
</gene>
<name>A0A519BAL4_9DELT</name>
<dbReference type="SUPFAM" id="SSF53448">
    <property type="entry name" value="Nucleotide-diphospho-sugar transferases"/>
    <property type="match status" value="1"/>
</dbReference>
<dbReference type="CDD" id="cd04186">
    <property type="entry name" value="GT_2_like_c"/>
    <property type="match status" value="1"/>
</dbReference>
<protein>
    <submittedName>
        <fullName evidence="3">Glycosyltransferase family 2 protein</fullName>
    </submittedName>
</protein>
<evidence type="ECO:0000256" key="1">
    <source>
        <dbReference type="SAM" id="Phobius"/>
    </source>
</evidence>
<keyword evidence="1" id="KW-0812">Transmembrane</keyword>
<comment type="caution">
    <text evidence="3">The sequence shown here is derived from an EMBL/GenBank/DDBJ whole genome shotgun (WGS) entry which is preliminary data.</text>
</comment>
<dbReference type="InterPro" id="IPR050834">
    <property type="entry name" value="Glycosyltransf_2"/>
</dbReference>
<sequence length="358" mass="41313">MSKRMNPAVSIVIVNYNGKDYIDKCILSILSSIETYSDFELIIVDNGSNDGTVAFIRSKYEIFLYMIKFVELNQNYGPARARNEGVKIASGKYIGFLDNDTIVDKNWILAGVRKFESNNKIGVIQCKLLLMDEPNKIDSIGEWIGRNGFLIQIAPVGSPDNEEYNKEYKILSAKSAGMFIRKDVFDTIGGFDDDYFIYMEETDLCWRVLLIGYENIFLPDSIVFHKFGTSSVILGKDKINYALKFHGTKNYILTLLKNLNSLNLVFIVPIHILLWIGLAYFGLIYKRKLAFFIYIHKGILWNVVNILKTFQKRKSIQKVRIISDKDIFYALMKKRSFFYYVNKVLSNNNIGNSKSYFE</sequence>
<keyword evidence="3" id="KW-0808">Transferase</keyword>
<evidence type="ECO:0000313" key="4">
    <source>
        <dbReference type="Proteomes" id="UP000320813"/>
    </source>
</evidence>
<accession>A0A519BAL4</accession>
<organism evidence="3 4">
    <name type="scientific">Candidatus Acidulodesulfobacterium ferriphilum</name>
    <dbReference type="NCBI Taxonomy" id="2597223"/>
    <lineage>
        <taxon>Bacteria</taxon>
        <taxon>Deltaproteobacteria</taxon>
        <taxon>Candidatus Acidulodesulfobacterales</taxon>
        <taxon>Candidatus Acidulodesulfobacterium</taxon>
    </lineage>
</organism>